<reference evidence="1" key="1">
    <citation type="journal article" date="2015" name="Nature">
        <title>Complex archaea that bridge the gap between prokaryotes and eukaryotes.</title>
        <authorList>
            <person name="Spang A."/>
            <person name="Saw J.H."/>
            <person name="Jorgensen S.L."/>
            <person name="Zaremba-Niedzwiedzka K."/>
            <person name="Martijn J."/>
            <person name="Lind A.E."/>
            <person name="van Eijk R."/>
            <person name="Schleper C."/>
            <person name="Guy L."/>
            <person name="Ettema T.J."/>
        </authorList>
    </citation>
    <scope>NUCLEOTIDE SEQUENCE</scope>
</reference>
<sequence length="94" mass="10825">MIVSLKIIINEGKRISLILYKTPELAELLRSLMTVLKLGFPDVNISNKNDYYQITDIGGAGTFATVKSFIEEVYIRFLDYEDSEESDFDKYFTI</sequence>
<name>A0A0F9EDW6_9ZZZZ</name>
<dbReference type="AlphaFoldDB" id="A0A0F9EDW6"/>
<protein>
    <submittedName>
        <fullName evidence="1">Uncharacterized protein</fullName>
    </submittedName>
</protein>
<dbReference type="EMBL" id="LAZR01027847">
    <property type="protein sequence ID" value="KKL64431.1"/>
    <property type="molecule type" value="Genomic_DNA"/>
</dbReference>
<accession>A0A0F9EDW6</accession>
<evidence type="ECO:0000313" key="1">
    <source>
        <dbReference type="EMBL" id="KKL64431.1"/>
    </source>
</evidence>
<comment type="caution">
    <text evidence="1">The sequence shown here is derived from an EMBL/GenBank/DDBJ whole genome shotgun (WGS) entry which is preliminary data.</text>
</comment>
<gene>
    <name evidence="1" type="ORF">LCGC14_2165100</name>
</gene>
<organism evidence="1">
    <name type="scientific">marine sediment metagenome</name>
    <dbReference type="NCBI Taxonomy" id="412755"/>
    <lineage>
        <taxon>unclassified sequences</taxon>
        <taxon>metagenomes</taxon>
        <taxon>ecological metagenomes</taxon>
    </lineage>
</organism>
<proteinExistence type="predicted"/>